<comment type="caution">
    <text evidence="1">The sequence shown here is derived from an EMBL/GenBank/DDBJ whole genome shotgun (WGS) entry which is preliminary data.</text>
</comment>
<organism evidence="1">
    <name type="scientific">marine sediment metagenome</name>
    <dbReference type="NCBI Taxonomy" id="412755"/>
    <lineage>
        <taxon>unclassified sequences</taxon>
        <taxon>metagenomes</taxon>
        <taxon>ecological metagenomes</taxon>
    </lineage>
</organism>
<name>A0A0F9MUZ7_9ZZZZ</name>
<accession>A0A0F9MUZ7</accession>
<evidence type="ECO:0000313" key="1">
    <source>
        <dbReference type="EMBL" id="KKN11125.1"/>
    </source>
</evidence>
<dbReference type="AlphaFoldDB" id="A0A0F9MUZ7"/>
<dbReference type="EMBL" id="LAZR01004171">
    <property type="protein sequence ID" value="KKN11125.1"/>
    <property type="molecule type" value="Genomic_DNA"/>
</dbReference>
<protein>
    <submittedName>
        <fullName evidence="1">Uncharacterized protein</fullName>
    </submittedName>
</protein>
<gene>
    <name evidence="1" type="ORF">LCGC14_1029720</name>
</gene>
<reference evidence="1" key="1">
    <citation type="journal article" date="2015" name="Nature">
        <title>Complex archaea that bridge the gap between prokaryotes and eukaryotes.</title>
        <authorList>
            <person name="Spang A."/>
            <person name="Saw J.H."/>
            <person name="Jorgensen S.L."/>
            <person name="Zaremba-Niedzwiedzka K."/>
            <person name="Martijn J."/>
            <person name="Lind A.E."/>
            <person name="van Eijk R."/>
            <person name="Schleper C."/>
            <person name="Guy L."/>
            <person name="Ettema T.J."/>
        </authorList>
    </citation>
    <scope>NUCLEOTIDE SEQUENCE</scope>
</reference>
<sequence length="127" mass="14366">MTDQMEYIGRINKEGSVDDLPTILKKRLYDLIMSIDLDEDDKLRSEGQYGMHQSDEAPGLSVLIYDKKIVVMIKMGVYNLESGLVDDEIMVAPGVPRNDMKRLVVADDIVVAIGIPRNDIERLIKEN</sequence>
<proteinExistence type="predicted"/>